<keyword evidence="3" id="KW-1003">Cell membrane</keyword>
<evidence type="ECO:0000313" key="9">
    <source>
        <dbReference type="Proteomes" id="UP001582793"/>
    </source>
</evidence>
<feature type="transmembrane region" description="Helical" evidence="7">
    <location>
        <begin position="290"/>
        <end position="310"/>
    </location>
</feature>
<evidence type="ECO:0000256" key="6">
    <source>
        <dbReference type="ARBA" id="ARBA00023136"/>
    </source>
</evidence>
<keyword evidence="9" id="KW-1185">Reference proteome</keyword>
<dbReference type="PANTHER" id="PTHR23513:SF9">
    <property type="entry name" value="ENTEROBACTIN EXPORTER ENTS"/>
    <property type="match status" value="1"/>
</dbReference>
<evidence type="ECO:0000256" key="3">
    <source>
        <dbReference type="ARBA" id="ARBA00022475"/>
    </source>
</evidence>
<feature type="transmembrane region" description="Helical" evidence="7">
    <location>
        <begin position="180"/>
        <end position="202"/>
    </location>
</feature>
<keyword evidence="5 7" id="KW-1133">Transmembrane helix</keyword>
<dbReference type="CDD" id="cd06173">
    <property type="entry name" value="MFS_MefA_like"/>
    <property type="match status" value="1"/>
</dbReference>
<protein>
    <submittedName>
        <fullName evidence="8">MFS transporter</fullName>
    </submittedName>
</protein>
<feature type="transmembrane region" description="Helical" evidence="7">
    <location>
        <begin position="230"/>
        <end position="248"/>
    </location>
</feature>
<feature type="transmembrane region" description="Helical" evidence="7">
    <location>
        <begin position="381"/>
        <end position="404"/>
    </location>
</feature>
<feature type="transmembrane region" description="Helical" evidence="7">
    <location>
        <begin position="350"/>
        <end position="369"/>
    </location>
</feature>
<evidence type="ECO:0000256" key="2">
    <source>
        <dbReference type="ARBA" id="ARBA00022448"/>
    </source>
</evidence>
<evidence type="ECO:0000256" key="1">
    <source>
        <dbReference type="ARBA" id="ARBA00004429"/>
    </source>
</evidence>
<dbReference type="RefSeq" id="WP_375734988.1">
    <property type="nucleotide sequence ID" value="NZ_JBCGDC010000049.1"/>
</dbReference>
<keyword evidence="4 7" id="KW-0812">Transmembrane</keyword>
<comment type="subcellular location">
    <subcellularLocation>
        <location evidence="1">Cell inner membrane</location>
        <topology evidence="1">Multi-pass membrane protein</topology>
    </subcellularLocation>
</comment>
<keyword evidence="6 7" id="KW-0472">Membrane</keyword>
<proteinExistence type="predicted"/>
<comment type="caution">
    <text evidence="8">The sequence shown here is derived from an EMBL/GenBank/DDBJ whole genome shotgun (WGS) entry which is preliminary data.</text>
</comment>
<dbReference type="InterPro" id="IPR010290">
    <property type="entry name" value="TM_effector"/>
</dbReference>
<name>A0ABV5CSP2_9ACTN</name>
<keyword evidence="2" id="KW-0813">Transport</keyword>
<dbReference type="Proteomes" id="UP001582793">
    <property type="component" value="Unassembled WGS sequence"/>
</dbReference>
<gene>
    <name evidence="8" type="ORF">AAFH96_18230</name>
</gene>
<accession>A0ABV5CSP2</accession>
<sequence>MKWGLFRRVALDVTPLKTSRDYRFQFAASGISAFGAFIAYVTIPYQVFLITDDPLLVGLIGVFELVPLLFMAFVGGALADYLDRRLIVIGGEVAFTALCGVLLLNSLSDEPHLWLLYLVAALTAAVDGVQRPAMESLTPRLVKPEEIPAASSLNALRMQVAQLGGPGVAGILIASVDLTWVYAITMGTLAVSLVFLTLIRAVPPPPDADRPSLRSVVTGLRYARSRPELLGTYLVDINAMFFGMPQALYPFMAEKFGGPAVLGLLYAAPAVGSLVATVSSGWTRYVHRHGLMVVLAAGAWGLAIIGFGVVDTLWLAVLFLALAGAADMISGLFRMIIWNQTIPDHLRGRLAGIEMLSYTTGPLLGQLRSGLSARWLGINGSIVSGGVLCVLGTVALAALMPSFLRYDGREGRARKEAEDAAWAAKAGSGPAPS</sequence>
<dbReference type="InterPro" id="IPR036259">
    <property type="entry name" value="MFS_trans_sf"/>
</dbReference>
<dbReference type="SUPFAM" id="SSF103473">
    <property type="entry name" value="MFS general substrate transporter"/>
    <property type="match status" value="1"/>
</dbReference>
<feature type="transmembrane region" description="Helical" evidence="7">
    <location>
        <begin position="86"/>
        <end position="108"/>
    </location>
</feature>
<feature type="transmembrane region" description="Helical" evidence="7">
    <location>
        <begin position="24"/>
        <end position="43"/>
    </location>
</feature>
<dbReference type="PANTHER" id="PTHR23513">
    <property type="entry name" value="INTEGRAL MEMBRANE EFFLUX PROTEIN-RELATED"/>
    <property type="match status" value="1"/>
</dbReference>
<dbReference type="Gene3D" id="1.20.1250.20">
    <property type="entry name" value="MFS general substrate transporter like domains"/>
    <property type="match status" value="1"/>
</dbReference>
<evidence type="ECO:0000256" key="7">
    <source>
        <dbReference type="SAM" id="Phobius"/>
    </source>
</evidence>
<feature type="transmembrane region" description="Helical" evidence="7">
    <location>
        <begin position="316"/>
        <end position="338"/>
    </location>
</feature>
<feature type="transmembrane region" description="Helical" evidence="7">
    <location>
        <begin position="260"/>
        <end position="278"/>
    </location>
</feature>
<evidence type="ECO:0000256" key="5">
    <source>
        <dbReference type="ARBA" id="ARBA00022989"/>
    </source>
</evidence>
<organism evidence="8 9">
    <name type="scientific">Polymorphospora lycopeni</name>
    <dbReference type="NCBI Taxonomy" id="3140240"/>
    <lineage>
        <taxon>Bacteria</taxon>
        <taxon>Bacillati</taxon>
        <taxon>Actinomycetota</taxon>
        <taxon>Actinomycetes</taxon>
        <taxon>Micromonosporales</taxon>
        <taxon>Micromonosporaceae</taxon>
        <taxon>Polymorphospora</taxon>
    </lineage>
</organism>
<evidence type="ECO:0000256" key="4">
    <source>
        <dbReference type="ARBA" id="ARBA00022692"/>
    </source>
</evidence>
<dbReference type="Pfam" id="PF05977">
    <property type="entry name" value="MFS_3"/>
    <property type="match status" value="1"/>
</dbReference>
<reference evidence="8 9" key="1">
    <citation type="submission" date="2024-04" db="EMBL/GenBank/DDBJ databases">
        <title>Polymorphospora sp. isolated from Baiyangdian Lake in Xiong'an New Area.</title>
        <authorList>
            <person name="Zhang X."/>
            <person name="Liu J."/>
        </authorList>
    </citation>
    <scope>NUCLEOTIDE SEQUENCE [LARGE SCALE GENOMIC DNA]</scope>
    <source>
        <strain evidence="8 9">2-325</strain>
    </source>
</reference>
<evidence type="ECO:0000313" key="8">
    <source>
        <dbReference type="EMBL" id="MFB6395030.1"/>
    </source>
</evidence>
<dbReference type="EMBL" id="JBCGDC010000049">
    <property type="protein sequence ID" value="MFB6395030.1"/>
    <property type="molecule type" value="Genomic_DNA"/>
</dbReference>
<feature type="transmembrane region" description="Helical" evidence="7">
    <location>
        <begin position="55"/>
        <end position="79"/>
    </location>
</feature>